<evidence type="ECO:0000313" key="2">
    <source>
        <dbReference type="Proteomes" id="UP000401081"/>
    </source>
</evidence>
<name>A0A485ABS0_KLUCR</name>
<sequence length="68" mass="7369">MSLSYWTQNVGVLHIGRRAFQAVQAKQTQAENVLADSGFVFVRGKFGSLLLQGTQIVAHQLQIGHGGC</sequence>
<dbReference type="AlphaFoldDB" id="A0A485ABS0"/>
<accession>A0A485ABS0</accession>
<protein>
    <submittedName>
        <fullName evidence="1">Uncharacterized protein</fullName>
    </submittedName>
</protein>
<reference evidence="1 2" key="1">
    <citation type="submission" date="2019-03" db="EMBL/GenBank/DDBJ databases">
        <authorList>
            <consortium name="Pathogen Informatics"/>
        </authorList>
    </citation>
    <scope>NUCLEOTIDE SEQUENCE [LARGE SCALE GENOMIC DNA]</scope>
    <source>
        <strain evidence="1 2">NCTC12993</strain>
    </source>
</reference>
<dbReference type="EMBL" id="CAADJD010000011">
    <property type="protein sequence ID" value="VFS58135.1"/>
    <property type="molecule type" value="Genomic_DNA"/>
</dbReference>
<dbReference type="Proteomes" id="UP000401081">
    <property type="component" value="Unassembled WGS sequence"/>
</dbReference>
<gene>
    <name evidence="1" type="ORF">NCTC12993_00935</name>
</gene>
<evidence type="ECO:0000313" key="1">
    <source>
        <dbReference type="EMBL" id="VFS58135.1"/>
    </source>
</evidence>
<keyword evidence="2" id="KW-1185">Reference proteome</keyword>
<organism evidence="1 2">
    <name type="scientific">Kluyvera cryocrescens</name>
    <name type="common">Kluyvera citrophila</name>
    <dbReference type="NCBI Taxonomy" id="580"/>
    <lineage>
        <taxon>Bacteria</taxon>
        <taxon>Pseudomonadati</taxon>
        <taxon>Pseudomonadota</taxon>
        <taxon>Gammaproteobacteria</taxon>
        <taxon>Enterobacterales</taxon>
        <taxon>Enterobacteriaceae</taxon>
        <taxon>Kluyvera</taxon>
    </lineage>
</organism>
<proteinExistence type="predicted"/>